<name>A0AAW9DA71_9BACT</name>
<evidence type="ECO:0000313" key="2">
    <source>
        <dbReference type="Proteomes" id="UP001283691"/>
    </source>
</evidence>
<reference evidence="1" key="1">
    <citation type="journal article" date="2023" name="Front. Microbiol.">
        <title>Genomic diversity and taxonomic marker for Arcobacter species.</title>
        <authorList>
            <person name="Zhou G."/>
            <person name="Gu Y."/>
            <person name="Wang H."/>
            <person name="Chen X."/>
            <person name="Zhang X."/>
            <person name="Shao Z."/>
            <person name="Yan X."/>
            <person name="Zhang J."/>
            <person name="Zhang M."/>
        </authorList>
    </citation>
    <scope>NUCLEOTIDE SEQUENCE</scope>
    <source>
        <strain evidence="1">BJSY19SF1-2</strain>
    </source>
</reference>
<dbReference type="RefSeq" id="WP_319046668.1">
    <property type="nucleotide sequence ID" value="NZ_JAUQUN010000002.1"/>
</dbReference>
<protein>
    <recommendedName>
        <fullName evidence="3">DNA-binding protein</fullName>
    </recommendedName>
</protein>
<organism evidence="1 2">
    <name type="scientific">Aliarcobacter skirrowii</name>
    <dbReference type="NCBI Taxonomy" id="28200"/>
    <lineage>
        <taxon>Bacteria</taxon>
        <taxon>Pseudomonadati</taxon>
        <taxon>Campylobacterota</taxon>
        <taxon>Epsilonproteobacteria</taxon>
        <taxon>Campylobacterales</taxon>
        <taxon>Arcobacteraceae</taxon>
        <taxon>Aliarcobacter</taxon>
    </lineage>
</organism>
<reference evidence="1" key="2">
    <citation type="submission" date="2023-07" db="EMBL/GenBank/DDBJ databases">
        <authorList>
            <person name="Zhang M."/>
            <person name="Zhou G."/>
        </authorList>
    </citation>
    <scope>NUCLEOTIDE SEQUENCE</scope>
    <source>
        <strain evidence="1">BJSY19SF1-2</strain>
    </source>
</reference>
<gene>
    <name evidence="1" type="ORF">Q6A80_05400</name>
</gene>
<evidence type="ECO:0008006" key="3">
    <source>
        <dbReference type="Google" id="ProtNLM"/>
    </source>
</evidence>
<dbReference type="EMBL" id="JAUQUR010000002">
    <property type="protein sequence ID" value="MDX4069159.1"/>
    <property type="molecule type" value="Genomic_DNA"/>
</dbReference>
<sequence length="98" mass="11552">MSAVDFGVLKLIPEMLKEMQELKDEVIELRQHIKPKYDLTKRAGVMKYLNISDSTITKYLKEGTFREGYHFYRELKQSKSTITFVSGAIEEFKKEKEK</sequence>
<proteinExistence type="predicted"/>
<accession>A0AAW9DA71</accession>
<evidence type="ECO:0000313" key="1">
    <source>
        <dbReference type="EMBL" id="MDX4069159.1"/>
    </source>
</evidence>
<dbReference type="Proteomes" id="UP001283691">
    <property type="component" value="Unassembled WGS sequence"/>
</dbReference>
<comment type="caution">
    <text evidence="1">The sequence shown here is derived from an EMBL/GenBank/DDBJ whole genome shotgun (WGS) entry which is preliminary data.</text>
</comment>
<dbReference type="AlphaFoldDB" id="A0AAW9DA71"/>